<protein>
    <recommendedName>
        <fullName evidence="1">HNH nuclease domain-containing protein</fullName>
    </recommendedName>
</protein>
<dbReference type="PhylomeDB" id="A0A0G4GCJ7"/>
<organism evidence="2">
    <name type="scientific">Chromera velia CCMP2878</name>
    <dbReference type="NCBI Taxonomy" id="1169474"/>
    <lineage>
        <taxon>Eukaryota</taxon>
        <taxon>Sar</taxon>
        <taxon>Alveolata</taxon>
        <taxon>Colpodellida</taxon>
        <taxon>Chromeraceae</taxon>
        <taxon>Chromera</taxon>
    </lineage>
</organism>
<dbReference type="AlphaFoldDB" id="A0A0G4GCJ7"/>
<evidence type="ECO:0000313" key="2">
    <source>
        <dbReference type="EMBL" id="CEM26802.1"/>
    </source>
</evidence>
<accession>A0A0G4GCJ7</accession>
<evidence type="ECO:0000259" key="1">
    <source>
        <dbReference type="SMART" id="SM00507"/>
    </source>
</evidence>
<dbReference type="Gene3D" id="3.90.75.20">
    <property type="match status" value="2"/>
</dbReference>
<dbReference type="SUPFAM" id="SSF54060">
    <property type="entry name" value="His-Me finger endonucleases"/>
    <property type="match status" value="2"/>
</dbReference>
<dbReference type="InterPro" id="IPR003615">
    <property type="entry name" value="HNH_nuc"/>
</dbReference>
<dbReference type="CDD" id="cd00085">
    <property type="entry name" value="HNHc"/>
    <property type="match status" value="1"/>
</dbReference>
<dbReference type="EMBL" id="CDMZ01001078">
    <property type="protein sequence ID" value="CEM26802.1"/>
    <property type="molecule type" value="Genomic_DNA"/>
</dbReference>
<feature type="domain" description="HNH nuclease" evidence="1">
    <location>
        <begin position="117"/>
        <end position="178"/>
    </location>
</feature>
<reference evidence="2" key="1">
    <citation type="submission" date="2014-11" db="EMBL/GenBank/DDBJ databases">
        <authorList>
            <person name="Otto D Thomas"/>
            <person name="Naeem Raeece"/>
        </authorList>
    </citation>
    <scope>NUCLEOTIDE SEQUENCE</scope>
</reference>
<dbReference type="Pfam" id="PF13392">
    <property type="entry name" value="HNH_3"/>
    <property type="match status" value="2"/>
</dbReference>
<name>A0A0G4GCJ7_9ALVE</name>
<proteinExistence type="predicted"/>
<dbReference type="InterPro" id="IPR044925">
    <property type="entry name" value="His-Me_finger_sf"/>
</dbReference>
<dbReference type="SMART" id="SM00507">
    <property type="entry name" value="HNHc"/>
    <property type="match status" value="2"/>
</dbReference>
<sequence length="401" mass="45037">MWSCRSLVTRLCCDRKWLLSRAPPSRPQFRIGYSLRHFSAFYHLDGGSTLGDGENGCVDGKDGKKDEFVGISSSLFGGVSSGWKVSRDGRIQNSRGVLAGSGGKGHLSKKSGYYGVNINAWKVTRDVHQLVALTFLEKQKEEKEKAFPGQKVEVDHIDGNRQNNSVDNLQWLTRQEHVRKTAASQPHPRPLISSALRLYASNIATGEAQTFPSINSCRAFLDNYSGDKLKVAKLRGSPEGVKIKNWRITIDTEKFRELEGEHFKPLYRVHDEEGRIFLSFLGLAGKLDTIPYIEVSNRGRVRFRNGRISVGIKKVGYLYARGYRVHRLVAEAFHAEQKQLVLIAGAKKSTLQVDHKDGNPLNNNVENLQWVPPDVHATLTWTRIKGRQKISSKNTKPNESS</sequence>
<gene>
    <name evidence="2" type="ORF">Cvel_21252</name>
</gene>
<dbReference type="VEuPathDB" id="CryptoDB:Cvel_21252"/>
<feature type="domain" description="HNH nuclease" evidence="1">
    <location>
        <begin position="319"/>
        <end position="377"/>
    </location>
</feature>